<dbReference type="Pfam" id="PF03484">
    <property type="entry name" value="B5"/>
    <property type="match status" value="1"/>
</dbReference>
<dbReference type="InterPro" id="IPR005121">
    <property type="entry name" value="Fdx_antiC-bd"/>
</dbReference>
<dbReference type="GO" id="GO:0003723">
    <property type="term" value="F:RNA binding"/>
    <property type="evidence" value="ECO:0007669"/>
    <property type="project" value="InterPro"/>
</dbReference>
<keyword evidence="5" id="KW-0547">Nucleotide-binding</keyword>
<dbReference type="InterPro" id="IPR045060">
    <property type="entry name" value="Phe-tRNA-ligase_IIc_bsu"/>
</dbReference>
<gene>
    <name evidence="12" type="primary">syfB</name>
</gene>
<dbReference type="Pfam" id="PF03147">
    <property type="entry name" value="FDX-ACB"/>
    <property type="match status" value="1"/>
</dbReference>
<dbReference type="InterPro" id="IPR045864">
    <property type="entry name" value="aa-tRNA-synth_II/BPL/LPL"/>
</dbReference>
<evidence type="ECO:0000256" key="8">
    <source>
        <dbReference type="ARBA" id="ARBA00022917"/>
    </source>
</evidence>
<keyword evidence="4" id="KW-0479">Metal-binding</keyword>
<keyword evidence="12" id="KW-0934">Plastid</keyword>
<evidence type="ECO:0000256" key="2">
    <source>
        <dbReference type="ARBA" id="ARBA00012814"/>
    </source>
</evidence>
<dbReference type="PANTHER" id="PTHR10947">
    <property type="entry name" value="PHENYLALANYL-TRNA SYNTHETASE BETA CHAIN AND LEUCINE-RICH REPEAT-CONTAINING PROTEIN 47"/>
    <property type="match status" value="1"/>
</dbReference>
<dbReference type="AlphaFoldDB" id="A0A4D6WZ33"/>
<dbReference type="SUPFAM" id="SSF46955">
    <property type="entry name" value="Putative DNA-binding domain"/>
    <property type="match status" value="2"/>
</dbReference>
<sequence length="685" mass="81220">MKFSWKWLNKLIDLNNITFSEFTEKLILTGFEIEEINNKNDIQDKTINLSITANRNDVSCLVGLVREISIIFNINIDKKFINQSKHLITKKENDNITSISEYQSLLNIKLNFVINLQNKQSPIWLQNYLIGCDIKPLNILSDIQAYIKIKWGQDIIFFKISQIDYNNINLYHLFNNKIREIIKYKNQDSELLNMSIESKEKSTHHTHISDIIICGLTYNPKYIKKFSIKNRKIYLSDDFFNAYNETLQLIATFTQGTISKSYYYRNYLSNTLYTIIINKEDINNTLGPIVNDKQNFLSTHQISKILKQLNFQPKYINKDKVFHVNIPIYRQYDIKRDIDVIEEIGRIHGFHNFLDQLPSYKRIGNLSKEKIIINKIRKIFRDLGINEVINYSLINKNIEKEYDSNNKYKKIYIYNPLTEEQSQLRDNLSNNLIKNKEYNCKQKNINIEAFEIGKVFKVYNQQLKSQHIENIHIAAILGSPNFLRESWTEKPQEMSWFHAKGIIEDIFEKLEIKIIWNRLNNLEEQNIINNANLILNPRRTAIIYDKTTKKIIGIFGQLNYIYTEETYNKQSIYIFEMNLDHIIANMKPKKHLDYLIKAYSPYPSITRDLSITIKTETNINFLQETLFKINNNLIESIEIFNEYNNKILKRRNIGLRITYRSSNRTLNNQDIEIINKQIANIINQN</sequence>
<reference evidence="12" key="2">
    <citation type="submission" date="2019-04" db="EMBL/GenBank/DDBJ databases">
        <authorList>
            <person name="Pasella M."/>
        </authorList>
    </citation>
    <scope>NUCLEOTIDE SEQUENCE</scope>
    <source>
        <strain evidence="12">PD1141</strain>
    </source>
</reference>
<dbReference type="GO" id="GO:0000287">
    <property type="term" value="F:magnesium ion binding"/>
    <property type="evidence" value="ECO:0007669"/>
    <property type="project" value="InterPro"/>
</dbReference>
<dbReference type="Pfam" id="PF17759">
    <property type="entry name" value="tRNA_synthFbeta"/>
    <property type="match status" value="1"/>
</dbReference>
<dbReference type="SUPFAM" id="SSF55681">
    <property type="entry name" value="Class II aaRS and biotin synthetases"/>
    <property type="match status" value="1"/>
</dbReference>
<feature type="domain" description="FDX-ACB" evidence="10">
    <location>
        <begin position="600"/>
        <end position="685"/>
    </location>
</feature>
<evidence type="ECO:0000256" key="5">
    <source>
        <dbReference type="ARBA" id="ARBA00022741"/>
    </source>
</evidence>
<dbReference type="SMART" id="SM00896">
    <property type="entry name" value="FDX-ACB"/>
    <property type="match status" value="1"/>
</dbReference>
<dbReference type="Gene3D" id="3.50.40.10">
    <property type="entry name" value="Phenylalanyl-trna Synthetase, Chain B, domain 3"/>
    <property type="match status" value="1"/>
</dbReference>
<geneLocation type="plastid" evidence="12"/>
<dbReference type="Gene3D" id="3.30.70.380">
    <property type="entry name" value="Ferrodoxin-fold anticodon-binding domain"/>
    <property type="match status" value="1"/>
</dbReference>
<dbReference type="GO" id="GO:0006432">
    <property type="term" value="P:phenylalanyl-tRNA aminoacylation"/>
    <property type="evidence" value="ECO:0007669"/>
    <property type="project" value="InterPro"/>
</dbReference>
<dbReference type="SUPFAM" id="SSF56037">
    <property type="entry name" value="PheT/TilS domain"/>
    <property type="match status" value="1"/>
</dbReference>
<evidence type="ECO:0000256" key="1">
    <source>
        <dbReference type="ARBA" id="ARBA00001946"/>
    </source>
</evidence>
<evidence type="ECO:0000313" key="12">
    <source>
        <dbReference type="EMBL" id="QCI08984.1"/>
    </source>
</evidence>
<reference evidence="12" key="1">
    <citation type="journal article" date="2019" name="Mol. Phylogenet. Evol.">
        <title>Morphological evolution and classification of the red algal order Ceramiales inferred using plastid phylogenomics.</title>
        <authorList>
            <person name="Diaz-Tapia P."/>
            <person name="Pasella M.M."/>
            <person name="Verbruggen H."/>
            <person name="Maggs C.A."/>
        </authorList>
    </citation>
    <scope>NUCLEOTIDE SEQUENCE</scope>
    <source>
        <strain evidence="12">PD1141</strain>
    </source>
</reference>
<evidence type="ECO:0000256" key="9">
    <source>
        <dbReference type="ARBA" id="ARBA00023146"/>
    </source>
</evidence>
<dbReference type="SMART" id="SM00874">
    <property type="entry name" value="B5"/>
    <property type="match status" value="1"/>
</dbReference>
<dbReference type="GO" id="GO:0005524">
    <property type="term" value="F:ATP binding"/>
    <property type="evidence" value="ECO:0007669"/>
    <property type="project" value="UniProtKB-KW"/>
</dbReference>
<evidence type="ECO:0000256" key="7">
    <source>
        <dbReference type="ARBA" id="ARBA00022842"/>
    </source>
</evidence>
<keyword evidence="9" id="KW-0030">Aminoacyl-tRNA synthetase</keyword>
<dbReference type="GO" id="GO:0009328">
    <property type="term" value="C:phenylalanine-tRNA ligase complex"/>
    <property type="evidence" value="ECO:0007669"/>
    <property type="project" value="TreeGrafter"/>
</dbReference>
<comment type="cofactor">
    <cofactor evidence="1">
        <name>Mg(2+)</name>
        <dbReference type="ChEBI" id="CHEBI:18420"/>
    </cofactor>
</comment>
<evidence type="ECO:0000256" key="4">
    <source>
        <dbReference type="ARBA" id="ARBA00022723"/>
    </source>
</evidence>
<protein>
    <recommendedName>
        <fullName evidence="2">phenylalanine--tRNA ligase</fullName>
        <ecNumber evidence="2">6.1.1.20</ecNumber>
    </recommendedName>
</protein>
<dbReference type="GO" id="GO:0004826">
    <property type="term" value="F:phenylalanine-tRNA ligase activity"/>
    <property type="evidence" value="ECO:0007669"/>
    <property type="project" value="UniProtKB-EC"/>
</dbReference>
<keyword evidence="3 12" id="KW-0436">Ligase</keyword>
<feature type="domain" description="B5" evidence="11">
    <location>
        <begin position="1"/>
        <end position="79"/>
    </location>
</feature>
<keyword evidence="6" id="KW-0067">ATP-binding</keyword>
<dbReference type="Gene3D" id="3.30.56.10">
    <property type="match status" value="2"/>
</dbReference>
<evidence type="ECO:0000256" key="6">
    <source>
        <dbReference type="ARBA" id="ARBA00022840"/>
    </source>
</evidence>
<keyword evidence="7" id="KW-0460">Magnesium</keyword>
<evidence type="ECO:0000259" key="11">
    <source>
        <dbReference type="PROSITE" id="PS51483"/>
    </source>
</evidence>
<dbReference type="EMBL" id="MK814743">
    <property type="protein sequence ID" value="QCI08984.1"/>
    <property type="molecule type" value="Genomic_DNA"/>
</dbReference>
<dbReference type="InterPro" id="IPR009061">
    <property type="entry name" value="DNA-bd_dom_put_sf"/>
</dbReference>
<dbReference type="InterPro" id="IPR005147">
    <property type="entry name" value="tRNA_synthase_B5-dom"/>
</dbReference>
<accession>A0A4D6WZ33</accession>
<evidence type="ECO:0000256" key="3">
    <source>
        <dbReference type="ARBA" id="ARBA00022598"/>
    </source>
</evidence>
<dbReference type="InterPro" id="IPR041616">
    <property type="entry name" value="PheRS_beta_core"/>
</dbReference>
<dbReference type="PANTHER" id="PTHR10947:SF0">
    <property type="entry name" value="PHENYLALANINE--TRNA LIGASE BETA SUBUNIT"/>
    <property type="match status" value="1"/>
</dbReference>
<dbReference type="EC" id="6.1.1.20" evidence="2"/>
<dbReference type="InterPro" id="IPR036690">
    <property type="entry name" value="Fdx_antiC-bd_sf"/>
</dbReference>
<proteinExistence type="predicted"/>
<dbReference type="Gene3D" id="3.30.930.10">
    <property type="entry name" value="Bira Bifunctional Protein, Domain 2"/>
    <property type="match status" value="1"/>
</dbReference>
<feature type="domain" description="B5" evidence="11">
    <location>
        <begin position="270"/>
        <end position="355"/>
    </location>
</feature>
<keyword evidence="8" id="KW-0648">Protein biosynthesis</keyword>
<dbReference type="InterPro" id="IPR020825">
    <property type="entry name" value="Phe-tRNA_synthase-like_B3/B4"/>
</dbReference>
<dbReference type="SUPFAM" id="SSF54991">
    <property type="entry name" value="Anticodon-binding domain of PheRS"/>
    <property type="match status" value="1"/>
</dbReference>
<evidence type="ECO:0000259" key="10">
    <source>
        <dbReference type="PROSITE" id="PS51447"/>
    </source>
</evidence>
<organism evidence="12">
    <name type="scientific">Inkyuleea mariana</name>
    <dbReference type="NCBI Taxonomy" id="123988"/>
    <lineage>
        <taxon>Eukaryota</taxon>
        <taxon>Rhodophyta</taxon>
        <taxon>Florideophyceae</taxon>
        <taxon>Rhodymeniophycidae</taxon>
        <taxon>Ceramiales</taxon>
        <taxon>Ceramiaceae</taxon>
        <taxon>Inkyuleea</taxon>
    </lineage>
</organism>
<dbReference type="PROSITE" id="PS51483">
    <property type="entry name" value="B5"/>
    <property type="match status" value="2"/>
</dbReference>
<name>A0A4D6WZ33_9FLOR</name>
<dbReference type="PROSITE" id="PS51447">
    <property type="entry name" value="FDX_ACB"/>
    <property type="match status" value="1"/>
</dbReference>